<feature type="region of interest" description="Disordered" evidence="1">
    <location>
        <begin position="1"/>
        <end position="29"/>
    </location>
</feature>
<comment type="caution">
    <text evidence="2">The sequence shown here is derived from an EMBL/GenBank/DDBJ whole genome shotgun (WGS) entry which is preliminary data.</text>
</comment>
<reference evidence="2" key="1">
    <citation type="submission" date="2023-03" db="EMBL/GenBank/DDBJ databases">
        <title>Massive genome expansion in bonnet fungi (Mycena s.s.) driven by repeated elements and novel gene families across ecological guilds.</title>
        <authorList>
            <consortium name="Lawrence Berkeley National Laboratory"/>
            <person name="Harder C.B."/>
            <person name="Miyauchi S."/>
            <person name="Viragh M."/>
            <person name="Kuo A."/>
            <person name="Thoen E."/>
            <person name="Andreopoulos B."/>
            <person name="Lu D."/>
            <person name="Skrede I."/>
            <person name="Drula E."/>
            <person name="Henrissat B."/>
            <person name="Morin E."/>
            <person name="Kohler A."/>
            <person name="Barry K."/>
            <person name="LaButti K."/>
            <person name="Morin E."/>
            <person name="Salamov A."/>
            <person name="Lipzen A."/>
            <person name="Mereny Z."/>
            <person name="Hegedus B."/>
            <person name="Baldrian P."/>
            <person name="Stursova M."/>
            <person name="Weitz H."/>
            <person name="Taylor A."/>
            <person name="Grigoriev I.V."/>
            <person name="Nagy L.G."/>
            <person name="Martin F."/>
            <person name="Kauserud H."/>
        </authorList>
    </citation>
    <scope>NUCLEOTIDE SEQUENCE</scope>
    <source>
        <strain evidence="2">9144</strain>
    </source>
</reference>
<accession>A0AAD6UPE4</accession>
<gene>
    <name evidence="2" type="ORF">GGX14DRAFT_610609</name>
</gene>
<keyword evidence="3" id="KW-1185">Reference proteome</keyword>
<sequence length="515" mass="57257">MNLFLQSRSNPEPNLSEPEPGVQETPPNLNRTELAHHYRSREAHITLALGPDHHRRGQPTLFRAPTHLPYALLGCPAARFGVGRLPRSRVALVRGRIRLASSIPDPPWLHSSSALQALFKLGSGAALVALFGFGASRCSLRPRPAHPPPGVMRRIFHFTPLREDIFILFYVFGVFTHKELLYQTAPSPARLILILIIVPHPPSHVPFLCSTFIRPHPSTLHASCQSCGYKILKLQYSRNRREYYLKVHLKSALANLPLRLEQLSFSLLASLWAGSCPQDRHRWLLLPPAPLAAPALRAAPLIHTPPLPANRAPVTAAARRARTPTPAVKQEQPHDNGFIIDTASAFGLLVSGMVGVFRLNPRQQEKGRRGRGRVHVVLERLLSPEVTGDGEDDGGGRKVREAKWKCIPRWSGDAAGARRGWLLAFSPDFDLDAEAELEPSWELAYPRTRTSLWRTTRMRCTTLPHSLARACATSPIHTHAYVQSRTRTSAYDMSALRRWSLSAHAHAQGSSASLM</sequence>
<proteinExistence type="predicted"/>
<name>A0AAD6UPE4_9AGAR</name>
<feature type="compositionally biased region" description="Low complexity" evidence="1">
    <location>
        <begin position="9"/>
        <end position="20"/>
    </location>
</feature>
<dbReference type="EMBL" id="JARJCW010000189">
    <property type="protein sequence ID" value="KAJ7187640.1"/>
    <property type="molecule type" value="Genomic_DNA"/>
</dbReference>
<organism evidence="2 3">
    <name type="scientific">Mycena pura</name>
    <dbReference type="NCBI Taxonomy" id="153505"/>
    <lineage>
        <taxon>Eukaryota</taxon>
        <taxon>Fungi</taxon>
        <taxon>Dikarya</taxon>
        <taxon>Basidiomycota</taxon>
        <taxon>Agaricomycotina</taxon>
        <taxon>Agaricomycetes</taxon>
        <taxon>Agaricomycetidae</taxon>
        <taxon>Agaricales</taxon>
        <taxon>Marasmiineae</taxon>
        <taxon>Mycenaceae</taxon>
        <taxon>Mycena</taxon>
    </lineage>
</organism>
<protein>
    <submittedName>
        <fullName evidence="2">Uncharacterized protein</fullName>
    </submittedName>
</protein>
<dbReference type="AlphaFoldDB" id="A0AAD6UPE4"/>
<evidence type="ECO:0000313" key="3">
    <source>
        <dbReference type="Proteomes" id="UP001219525"/>
    </source>
</evidence>
<evidence type="ECO:0000313" key="2">
    <source>
        <dbReference type="EMBL" id="KAJ7187640.1"/>
    </source>
</evidence>
<evidence type="ECO:0000256" key="1">
    <source>
        <dbReference type="SAM" id="MobiDB-lite"/>
    </source>
</evidence>
<dbReference type="Proteomes" id="UP001219525">
    <property type="component" value="Unassembled WGS sequence"/>
</dbReference>